<sequence length="247" mass="26781">MANESNTDVNGLHARIAKLEALLAQQSAAETSRADIWYLLDRSGSMGSIAEYVVQGFDEFVAEQREEQGVATMTLVQFDGEDVHDVLIDAEPLDRVRSIAGRFAPRGMTPLYDAIAVMLDRAEAHLERSGGEAADQLVVIMTDGLENASQHWSTTAIFQRIEGLRKAGWTFVFAGANQDSYETGAELGMAKGNTSNFTASPTSVLATHRGLTRSVREWRGKPRATRLADADDFWGGVKEGEGEGANG</sequence>
<dbReference type="SUPFAM" id="SSF53300">
    <property type="entry name" value="vWA-like"/>
    <property type="match status" value="1"/>
</dbReference>
<evidence type="ECO:0000313" key="1">
    <source>
        <dbReference type="EMBL" id="BBZ34622.1"/>
    </source>
</evidence>
<dbReference type="RefSeq" id="WP_085148266.1">
    <property type="nucleotide sequence ID" value="NZ_AP022612.1"/>
</dbReference>
<gene>
    <name evidence="1" type="ORF">MCNF_32270</name>
</gene>
<name>A0A7I7Y0S1_9MYCO</name>
<dbReference type="Gene3D" id="3.40.50.410">
    <property type="entry name" value="von Willebrand factor, type A domain"/>
    <property type="match status" value="1"/>
</dbReference>
<protein>
    <submittedName>
        <fullName evidence="1">Uncharacterized protein</fullName>
    </submittedName>
</protein>
<evidence type="ECO:0000313" key="2">
    <source>
        <dbReference type="Proteomes" id="UP000466931"/>
    </source>
</evidence>
<keyword evidence="2" id="KW-1185">Reference proteome</keyword>
<dbReference type="CDD" id="cd00198">
    <property type="entry name" value="vWFA"/>
    <property type="match status" value="1"/>
</dbReference>
<dbReference type="Pfam" id="PF00092">
    <property type="entry name" value="VWA"/>
    <property type="match status" value="1"/>
</dbReference>
<reference evidence="1" key="2">
    <citation type="submission" date="2020-02" db="EMBL/GenBank/DDBJ databases">
        <authorList>
            <person name="Matsumoto Y."/>
            <person name="Motooka D."/>
            <person name="Nakamura S."/>
        </authorList>
    </citation>
    <scope>NUCLEOTIDE SEQUENCE</scope>
    <source>
        <strain evidence="1">JCM 13671</strain>
    </source>
</reference>
<organism evidence="1 2">
    <name type="scientific">Mycolicibacterium confluentis</name>
    <dbReference type="NCBI Taxonomy" id="28047"/>
    <lineage>
        <taxon>Bacteria</taxon>
        <taxon>Bacillati</taxon>
        <taxon>Actinomycetota</taxon>
        <taxon>Actinomycetes</taxon>
        <taxon>Mycobacteriales</taxon>
        <taxon>Mycobacteriaceae</taxon>
        <taxon>Mycolicibacterium</taxon>
    </lineage>
</organism>
<dbReference type="InterPro" id="IPR036465">
    <property type="entry name" value="vWFA_dom_sf"/>
</dbReference>
<dbReference type="EMBL" id="AP022612">
    <property type="protein sequence ID" value="BBZ34622.1"/>
    <property type="molecule type" value="Genomic_DNA"/>
</dbReference>
<dbReference type="OrthoDB" id="9790144at2"/>
<proteinExistence type="predicted"/>
<dbReference type="AlphaFoldDB" id="A0A7I7Y0S1"/>
<dbReference type="Proteomes" id="UP000466931">
    <property type="component" value="Chromosome"/>
</dbReference>
<dbReference type="InterPro" id="IPR002035">
    <property type="entry name" value="VWF_A"/>
</dbReference>
<dbReference type="PROSITE" id="PS50234">
    <property type="entry name" value="VWFA"/>
    <property type="match status" value="1"/>
</dbReference>
<accession>A0A7I7Y0S1</accession>
<reference evidence="1" key="1">
    <citation type="journal article" date="2019" name="Emerg. Microbes Infect.">
        <title>Comprehensive subspecies identification of 175 nontuberculous mycobacteria species based on 7547 genomic profiles.</title>
        <authorList>
            <person name="Matsumoto Y."/>
            <person name="Kinjo T."/>
            <person name="Motooka D."/>
            <person name="Nabeya D."/>
            <person name="Jung N."/>
            <person name="Uechi K."/>
            <person name="Horii T."/>
            <person name="Iida T."/>
            <person name="Fujita J."/>
            <person name="Nakamura S."/>
        </authorList>
    </citation>
    <scope>NUCLEOTIDE SEQUENCE [LARGE SCALE GENOMIC DNA]</scope>
    <source>
        <strain evidence="1">JCM 13671</strain>
    </source>
</reference>